<feature type="transmembrane region" description="Helical" evidence="6">
    <location>
        <begin position="112"/>
        <end position="131"/>
    </location>
</feature>
<dbReference type="CDD" id="cd13963">
    <property type="entry name" value="PT_UbiA_2"/>
    <property type="match status" value="1"/>
</dbReference>
<dbReference type="PANTHER" id="PTHR42723:SF1">
    <property type="entry name" value="CHLOROPHYLL SYNTHASE, CHLOROPLASTIC"/>
    <property type="match status" value="1"/>
</dbReference>
<reference evidence="7 8" key="1">
    <citation type="submission" date="2019-02" db="EMBL/GenBank/DDBJ databases">
        <title>Genomic Encyclopedia of Type Strains, Phase IV (KMG-IV): sequencing the most valuable type-strain genomes for metagenomic binning, comparative biology and taxonomic classification.</title>
        <authorList>
            <person name="Goeker M."/>
        </authorList>
    </citation>
    <scope>NUCLEOTIDE SEQUENCE [LARGE SCALE GENOMIC DNA]</scope>
    <source>
        <strain evidence="7 8">DSM 18116</strain>
    </source>
</reference>
<keyword evidence="7" id="KW-0808">Transferase</keyword>
<evidence type="ECO:0000313" key="7">
    <source>
        <dbReference type="EMBL" id="RZS70805.1"/>
    </source>
</evidence>
<comment type="subcellular location">
    <subcellularLocation>
        <location evidence="1">Membrane</location>
        <topology evidence="1">Multi-pass membrane protein</topology>
    </subcellularLocation>
</comment>
<protein>
    <submittedName>
        <fullName evidence="7">4-hydroxybenzoate polyprenyltransferase</fullName>
    </submittedName>
</protein>
<evidence type="ECO:0000256" key="6">
    <source>
        <dbReference type="SAM" id="Phobius"/>
    </source>
</evidence>
<evidence type="ECO:0000256" key="5">
    <source>
        <dbReference type="ARBA" id="ARBA00023136"/>
    </source>
</evidence>
<dbReference type="Proteomes" id="UP000293874">
    <property type="component" value="Unassembled WGS sequence"/>
</dbReference>
<sequence>MEMIDPLPFSSIAASGNRMYLVPQIAAIMRDYIKLLRPKDWAKNLFLFVPSFFAGKLFNLHKFELLIGGFIAFSFLASSIYILNDYRDIEADRKHPTKCKRPLAAGSVSKPTALIICFLLLAAGLLISYLLDSSGKFLFVTSLYYLLNIGYCFGLKNVSILDMIIVAIGFVLRVKGGSVLAEVDLSQWLTIMTFLLAIFMAIAKRRDDVMLKTSTGQEMRKVIKGYNLDFLNTMLGLICAILIVTYINYTVSSAVLYSQFGHRIYYTALFVIAGIMRYLQITFVLNKAGSPTEILYKDRFIQVTLLLWIASFFFILYMKDVTIFDK</sequence>
<dbReference type="InterPro" id="IPR050475">
    <property type="entry name" value="Prenyltransferase_related"/>
</dbReference>
<comment type="caution">
    <text evidence="7">The sequence shown here is derived from an EMBL/GenBank/DDBJ whole genome shotgun (WGS) entry which is preliminary data.</text>
</comment>
<feature type="transmembrane region" description="Helical" evidence="6">
    <location>
        <begin position="65"/>
        <end position="83"/>
    </location>
</feature>
<dbReference type="AlphaFoldDB" id="A0A4Q7MQ40"/>
<keyword evidence="2" id="KW-1003">Cell membrane</keyword>
<dbReference type="GO" id="GO:0016020">
    <property type="term" value="C:membrane"/>
    <property type="evidence" value="ECO:0007669"/>
    <property type="project" value="UniProtKB-SubCell"/>
</dbReference>
<keyword evidence="5 6" id="KW-0472">Membrane</keyword>
<evidence type="ECO:0000256" key="3">
    <source>
        <dbReference type="ARBA" id="ARBA00022692"/>
    </source>
</evidence>
<feature type="transmembrane region" description="Helical" evidence="6">
    <location>
        <begin position="300"/>
        <end position="318"/>
    </location>
</feature>
<dbReference type="GO" id="GO:0016765">
    <property type="term" value="F:transferase activity, transferring alkyl or aryl (other than methyl) groups"/>
    <property type="evidence" value="ECO:0007669"/>
    <property type="project" value="InterPro"/>
</dbReference>
<feature type="transmembrane region" description="Helical" evidence="6">
    <location>
        <begin position="263"/>
        <end position="279"/>
    </location>
</feature>
<keyword evidence="8" id="KW-1185">Reference proteome</keyword>
<dbReference type="Pfam" id="PF01040">
    <property type="entry name" value="UbiA"/>
    <property type="match status" value="1"/>
</dbReference>
<accession>A0A4Q7MQ40</accession>
<feature type="transmembrane region" description="Helical" evidence="6">
    <location>
        <begin position="230"/>
        <end position="251"/>
    </location>
</feature>
<evidence type="ECO:0000256" key="1">
    <source>
        <dbReference type="ARBA" id="ARBA00004141"/>
    </source>
</evidence>
<dbReference type="PANTHER" id="PTHR42723">
    <property type="entry name" value="CHLOROPHYLL SYNTHASE"/>
    <property type="match status" value="1"/>
</dbReference>
<evidence type="ECO:0000256" key="2">
    <source>
        <dbReference type="ARBA" id="ARBA00022475"/>
    </source>
</evidence>
<evidence type="ECO:0000313" key="8">
    <source>
        <dbReference type="Proteomes" id="UP000293874"/>
    </source>
</evidence>
<dbReference type="InterPro" id="IPR000537">
    <property type="entry name" value="UbiA_prenyltransferase"/>
</dbReference>
<dbReference type="EMBL" id="SGXA01000002">
    <property type="protein sequence ID" value="RZS70805.1"/>
    <property type="molecule type" value="Genomic_DNA"/>
</dbReference>
<dbReference type="Gene3D" id="1.10.357.140">
    <property type="entry name" value="UbiA prenyltransferase"/>
    <property type="match status" value="1"/>
</dbReference>
<organism evidence="7 8">
    <name type="scientific">Pseudobacter ginsenosidimutans</name>
    <dbReference type="NCBI Taxonomy" id="661488"/>
    <lineage>
        <taxon>Bacteria</taxon>
        <taxon>Pseudomonadati</taxon>
        <taxon>Bacteroidota</taxon>
        <taxon>Chitinophagia</taxon>
        <taxon>Chitinophagales</taxon>
        <taxon>Chitinophagaceae</taxon>
        <taxon>Pseudobacter</taxon>
    </lineage>
</organism>
<proteinExistence type="predicted"/>
<keyword evidence="4 6" id="KW-1133">Transmembrane helix</keyword>
<gene>
    <name evidence="7" type="ORF">EV199_2700</name>
</gene>
<dbReference type="NCBIfam" id="NF008978">
    <property type="entry name" value="PRK12324.1-4"/>
    <property type="match status" value="1"/>
</dbReference>
<keyword evidence="3 6" id="KW-0812">Transmembrane</keyword>
<feature type="transmembrane region" description="Helical" evidence="6">
    <location>
        <begin position="185"/>
        <end position="203"/>
    </location>
</feature>
<dbReference type="InterPro" id="IPR044878">
    <property type="entry name" value="UbiA_sf"/>
</dbReference>
<name>A0A4Q7MQ40_9BACT</name>
<evidence type="ECO:0000256" key="4">
    <source>
        <dbReference type="ARBA" id="ARBA00022989"/>
    </source>
</evidence>
<feature type="transmembrane region" description="Helical" evidence="6">
    <location>
        <begin position="143"/>
        <end position="173"/>
    </location>
</feature>